<feature type="region of interest" description="Disordered" evidence="6">
    <location>
        <begin position="677"/>
        <end position="730"/>
    </location>
</feature>
<dbReference type="Proteomes" id="UP000750711">
    <property type="component" value="Unassembled WGS sequence"/>
</dbReference>
<evidence type="ECO:0000256" key="5">
    <source>
        <dbReference type="ARBA" id="ARBA00023242"/>
    </source>
</evidence>
<dbReference type="InterPro" id="IPR036864">
    <property type="entry name" value="Zn2-C6_fun-type_DNA-bd_sf"/>
</dbReference>
<comment type="subcellular location">
    <subcellularLocation>
        <location evidence="1">Nucleus</location>
    </subcellularLocation>
</comment>
<feature type="non-terminal residue" evidence="7">
    <location>
        <position position="1"/>
    </location>
</feature>
<evidence type="ECO:0000256" key="1">
    <source>
        <dbReference type="ARBA" id="ARBA00004123"/>
    </source>
</evidence>
<evidence type="ECO:0000256" key="2">
    <source>
        <dbReference type="ARBA" id="ARBA00023015"/>
    </source>
</evidence>
<dbReference type="CDD" id="cd12148">
    <property type="entry name" value="fungal_TF_MHR"/>
    <property type="match status" value="1"/>
</dbReference>
<dbReference type="InterPro" id="IPR051089">
    <property type="entry name" value="prtT"/>
</dbReference>
<dbReference type="EMBL" id="JAGHQM010001798">
    <property type="protein sequence ID" value="KAH0551746.1"/>
    <property type="molecule type" value="Genomic_DNA"/>
</dbReference>
<dbReference type="Gene3D" id="4.10.240.10">
    <property type="entry name" value="Zn(2)-C6 fungal-type DNA-binding domain"/>
    <property type="match status" value="1"/>
</dbReference>
<keyword evidence="5" id="KW-0539">Nucleus</keyword>
<keyword evidence="8" id="KW-1185">Reference proteome</keyword>
<dbReference type="AlphaFoldDB" id="A0A9P8I737"/>
<gene>
    <name evidence="7" type="ORF">GP486_007035</name>
</gene>
<keyword evidence="4" id="KW-0804">Transcription</keyword>
<dbReference type="GO" id="GO:0000981">
    <property type="term" value="F:DNA-binding transcription factor activity, RNA polymerase II-specific"/>
    <property type="evidence" value="ECO:0007669"/>
    <property type="project" value="InterPro"/>
</dbReference>
<evidence type="ECO:0000256" key="6">
    <source>
        <dbReference type="SAM" id="MobiDB-lite"/>
    </source>
</evidence>
<sequence length="875" mass="94828">ACKRCAKAGRECVVTVPSRKRQKKTDSRVAELEKKIDALTASLIATKSGVRRHESDSGDDSLEDGVTQRGGSHDQTKVLRDVPPIQSPTPRIPRGGIETSDWLRPPDGLSRTASQDASARKAPGPPCGPLVGQKRAHNGEAHTNSTTVASPEARTTAAVGPERSSSVKDEGPNMYSFLIPKGAKTRTLNSIPTPESTASSYGNYEYSDVVDRRVLSSELAANIFDHFVKNMTPHFPAVVFPPGTTAAEIRRTKPTLFLSILSAGSYVVNNPDIQRSLMKEITRVYAERIICNGEKTLELIQALNVSALWYWPPEHFEELKFYQLVHIAAIMAIDVGMGKRMRPLKYWRAIHGCSRKNPFPNPETPEARRAWLSCYFSACCVAQSMRRPNLIKWTSYMDECIEFLESSPEAQPSDKVLCQFVRGQHIAEEVAVQFSMDDSPTSVAISDPKVQYALKGFERQFEEWTARIPKDVESPTLKLFIHTTNIYIHEISMHVDHDGDDFGPPFLEATLSKGSGKGETGLLTSARISALSACITSIHALFGIILSFDVATVRCLPIYYFVRMAYAVVALIKLYVSASAPNSEMGKIFKKEEMRVEYYLNALLDKLRATAEDDKFKPAAKFSMIILMLKTWFQKQRDGKVGGGVLNKDMCVGTKIAKVFSAGLGFGGDCLGRAGGPSGSKSDGTLPDTPKQGSAYPQILSNDEGTPLPVKDGELNQRHGSAENGQGHPAYSTANTPLQLLSEVAMGNSNGVTESPIPGRGSFNNYQWMSTNANADGTPAPPHGGGGVYGTPSATTTGAEGATPMVDHTIQTLTGADTTTTGDQGSALEAMVGDGFGGFEQAMGFSDGDFASFMNDGFLNAVLDGAPNIFDSSWD</sequence>
<dbReference type="GO" id="GO:0000976">
    <property type="term" value="F:transcription cis-regulatory region binding"/>
    <property type="evidence" value="ECO:0007669"/>
    <property type="project" value="TreeGrafter"/>
</dbReference>
<name>A0A9P8I737_9PEZI</name>
<dbReference type="PANTHER" id="PTHR31845:SF39">
    <property type="entry name" value="TRANSCRIPTION FACTOR PBCR-RELATED"/>
    <property type="match status" value="1"/>
</dbReference>
<feature type="region of interest" description="Disordered" evidence="6">
    <location>
        <begin position="47"/>
        <end position="173"/>
    </location>
</feature>
<feature type="compositionally biased region" description="Basic and acidic residues" evidence="6">
    <location>
        <begin position="71"/>
        <end position="80"/>
    </location>
</feature>
<evidence type="ECO:0000256" key="4">
    <source>
        <dbReference type="ARBA" id="ARBA00023163"/>
    </source>
</evidence>
<feature type="compositionally biased region" description="Basic and acidic residues" evidence="6">
    <location>
        <begin position="711"/>
        <end position="721"/>
    </location>
</feature>
<keyword evidence="2" id="KW-0805">Transcription regulation</keyword>
<evidence type="ECO:0000313" key="8">
    <source>
        <dbReference type="Proteomes" id="UP000750711"/>
    </source>
</evidence>
<evidence type="ECO:0000256" key="3">
    <source>
        <dbReference type="ARBA" id="ARBA00023125"/>
    </source>
</evidence>
<evidence type="ECO:0008006" key="9">
    <source>
        <dbReference type="Google" id="ProtNLM"/>
    </source>
</evidence>
<dbReference type="PANTHER" id="PTHR31845">
    <property type="entry name" value="FINGER DOMAIN PROTEIN, PUTATIVE-RELATED"/>
    <property type="match status" value="1"/>
</dbReference>
<organism evidence="7 8">
    <name type="scientific">Trichoglossum hirsutum</name>
    <dbReference type="NCBI Taxonomy" id="265104"/>
    <lineage>
        <taxon>Eukaryota</taxon>
        <taxon>Fungi</taxon>
        <taxon>Dikarya</taxon>
        <taxon>Ascomycota</taxon>
        <taxon>Pezizomycotina</taxon>
        <taxon>Geoglossomycetes</taxon>
        <taxon>Geoglossales</taxon>
        <taxon>Geoglossaceae</taxon>
        <taxon>Trichoglossum</taxon>
    </lineage>
</organism>
<proteinExistence type="predicted"/>
<comment type="caution">
    <text evidence="7">The sequence shown here is derived from an EMBL/GenBank/DDBJ whole genome shotgun (WGS) entry which is preliminary data.</text>
</comment>
<accession>A0A9P8I737</accession>
<protein>
    <recommendedName>
        <fullName evidence="9">Transcription factor domain-containing protein</fullName>
    </recommendedName>
</protein>
<evidence type="ECO:0000313" key="7">
    <source>
        <dbReference type="EMBL" id="KAH0551746.1"/>
    </source>
</evidence>
<dbReference type="GO" id="GO:0005634">
    <property type="term" value="C:nucleus"/>
    <property type="evidence" value="ECO:0007669"/>
    <property type="project" value="UniProtKB-SubCell"/>
</dbReference>
<reference evidence="7" key="1">
    <citation type="submission" date="2021-03" db="EMBL/GenBank/DDBJ databases">
        <title>Comparative genomics and phylogenomic investigation of the class Geoglossomycetes provide insights into ecological specialization and systematics.</title>
        <authorList>
            <person name="Melie T."/>
            <person name="Pirro S."/>
            <person name="Miller A.N."/>
            <person name="Quandt A."/>
        </authorList>
    </citation>
    <scope>NUCLEOTIDE SEQUENCE</scope>
    <source>
        <strain evidence="7">CAQ_001_2017</strain>
    </source>
</reference>
<dbReference type="GO" id="GO:0008270">
    <property type="term" value="F:zinc ion binding"/>
    <property type="evidence" value="ECO:0007669"/>
    <property type="project" value="InterPro"/>
</dbReference>
<keyword evidence="3" id="KW-0238">DNA-binding</keyword>